<dbReference type="EMBL" id="JABBJJ010000089">
    <property type="protein sequence ID" value="NMO17157.1"/>
    <property type="molecule type" value="Genomic_DNA"/>
</dbReference>
<dbReference type="SUPFAM" id="SSF55469">
    <property type="entry name" value="FMN-dependent nitroreductase-like"/>
    <property type="match status" value="1"/>
</dbReference>
<dbReference type="InterPro" id="IPR029479">
    <property type="entry name" value="Nitroreductase"/>
</dbReference>
<organism evidence="2 3">
    <name type="scientific">Pyxidicoccus fallax</name>
    <dbReference type="NCBI Taxonomy" id="394095"/>
    <lineage>
        <taxon>Bacteria</taxon>
        <taxon>Pseudomonadati</taxon>
        <taxon>Myxococcota</taxon>
        <taxon>Myxococcia</taxon>
        <taxon>Myxococcales</taxon>
        <taxon>Cystobacterineae</taxon>
        <taxon>Myxococcaceae</taxon>
        <taxon>Pyxidicoccus</taxon>
    </lineage>
</organism>
<name>A0A848LEK3_9BACT</name>
<evidence type="ECO:0000259" key="1">
    <source>
        <dbReference type="Pfam" id="PF00881"/>
    </source>
</evidence>
<dbReference type="InterPro" id="IPR000415">
    <property type="entry name" value="Nitroreductase-like"/>
</dbReference>
<dbReference type="InterPro" id="IPR052544">
    <property type="entry name" value="Bacteriocin_Proc_Enz"/>
</dbReference>
<evidence type="ECO:0000313" key="2">
    <source>
        <dbReference type="EMBL" id="NMO17157.1"/>
    </source>
</evidence>
<accession>A0A848LEK3</accession>
<dbReference type="GO" id="GO:0016491">
    <property type="term" value="F:oxidoreductase activity"/>
    <property type="evidence" value="ECO:0007669"/>
    <property type="project" value="InterPro"/>
</dbReference>
<dbReference type="PANTHER" id="PTHR43745:SF2">
    <property type="entry name" value="NITROREDUCTASE MJ1384-RELATED"/>
    <property type="match status" value="1"/>
</dbReference>
<dbReference type="InterPro" id="IPR020051">
    <property type="entry name" value="SagB-type_dehydrogenase"/>
</dbReference>
<gene>
    <name evidence="2" type="ORF">HG543_20160</name>
</gene>
<reference evidence="2 3" key="1">
    <citation type="submission" date="2020-04" db="EMBL/GenBank/DDBJ databases">
        <title>Draft genome of Pyxidicoccus fallax type strain.</title>
        <authorList>
            <person name="Whitworth D.E."/>
        </authorList>
    </citation>
    <scope>NUCLEOTIDE SEQUENCE [LARGE SCALE GENOMIC DNA]</scope>
    <source>
        <strain evidence="2 3">DSM 14698</strain>
    </source>
</reference>
<dbReference type="Pfam" id="PF00881">
    <property type="entry name" value="Nitroreductase"/>
    <property type="match status" value="1"/>
</dbReference>
<dbReference type="Gene3D" id="3.40.109.10">
    <property type="entry name" value="NADH Oxidase"/>
    <property type="match status" value="1"/>
</dbReference>
<protein>
    <submittedName>
        <fullName evidence="2">SagB/ThcOx family dehydrogenase</fullName>
    </submittedName>
</protein>
<dbReference type="PANTHER" id="PTHR43745">
    <property type="entry name" value="NITROREDUCTASE MJ1384-RELATED"/>
    <property type="match status" value="1"/>
</dbReference>
<dbReference type="RefSeq" id="WP_169346441.1">
    <property type="nucleotide sequence ID" value="NZ_JABBJJ010000089.1"/>
</dbReference>
<dbReference type="NCBIfam" id="TIGR03605">
    <property type="entry name" value="antibiot_sagB"/>
    <property type="match status" value="1"/>
</dbReference>
<feature type="domain" description="Nitroreductase" evidence="1">
    <location>
        <begin position="61"/>
        <end position="244"/>
    </location>
</feature>
<comment type="caution">
    <text evidence="2">The sequence shown here is derived from an EMBL/GenBank/DDBJ whole genome shotgun (WGS) entry which is preliminary data.</text>
</comment>
<dbReference type="CDD" id="cd02142">
    <property type="entry name" value="McbC_SagB-like_oxidoreductase"/>
    <property type="match status" value="1"/>
</dbReference>
<keyword evidence="3" id="KW-1185">Reference proteome</keyword>
<evidence type="ECO:0000313" key="3">
    <source>
        <dbReference type="Proteomes" id="UP000518300"/>
    </source>
</evidence>
<dbReference type="Proteomes" id="UP000518300">
    <property type="component" value="Unassembled WGS sequence"/>
</dbReference>
<dbReference type="AlphaFoldDB" id="A0A848LEK3"/>
<sequence>MFRQRQPLAWLFHRNTSRSPHNLGPPSGPAPMGGAKEYLSAPVLPLGAPRWPDTTLAQALAARFSCRRFTGAPLSLEALGTLLYAAYGVRGTASFGDLQMHERTVPSGGGLYPLEVYVLARAVEGLPAGIHHYAPASHALEQVREGALPPGLLTQLFLRQPYLEKASAVLVLTAMPERSLWKYSDRGYRYLLLEAGHVGQNVNLAAAALGLGSFNLGGFLDQELAALLALDAERELPVYGIALGVPEPLPRDVLRSPAGP</sequence>
<proteinExistence type="predicted"/>